<dbReference type="PANTHER" id="PTHR12598">
    <property type="entry name" value="COPPER HOMEOSTASIS PROTEIN CUTC"/>
    <property type="match status" value="1"/>
</dbReference>
<keyword evidence="4" id="KW-1185">Reference proteome</keyword>
<dbReference type="InterPro" id="IPR005627">
    <property type="entry name" value="CutC-like"/>
</dbReference>
<dbReference type="AlphaFoldDB" id="A0A5C6F4L7"/>
<dbReference type="Proteomes" id="UP000318288">
    <property type="component" value="Unassembled WGS sequence"/>
</dbReference>
<dbReference type="OrthoDB" id="9815677at2"/>
<evidence type="ECO:0000313" key="3">
    <source>
        <dbReference type="EMBL" id="TWU54401.1"/>
    </source>
</evidence>
<name>A0A5C6F4L7_9BACT</name>
<accession>A0A5C6F4L7</accession>
<dbReference type="Pfam" id="PF03932">
    <property type="entry name" value="CutC"/>
    <property type="match status" value="1"/>
</dbReference>
<dbReference type="SUPFAM" id="SSF110395">
    <property type="entry name" value="CutC-like"/>
    <property type="match status" value="1"/>
</dbReference>
<dbReference type="PANTHER" id="PTHR12598:SF0">
    <property type="entry name" value="COPPER HOMEOSTASIS PROTEIN CUTC HOMOLOG"/>
    <property type="match status" value="1"/>
</dbReference>
<evidence type="ECO:0000256" key="1">
    <source>
        <dbReference type="ARBA" id="ARBA00007768"/>
    </source>
</evidence>
<dbReference type="GO" id="GO:0005507">
    <property type="term" value="F:copper ion binding"/>
    <property type="evidence" value="ECO:0007669"/>
    <property type="project" value="TreeGrafter"/>
</dbReference>
<dbReference type="HAMAP" id="MF_00795">
    <property type="entry name" value="CutC"/>
    <property type="match status" value="1"/>
</dbReference>
<comment type="caution">
    <text evidence="3">The sequence shown here is derived from an EMBL/GenBank/DDBJ whole genome shotgun (WGS) entry which is preliminary data.</text>
</comment>
<dbReference type="EMBL" id="SJPW01000004">
    <property type="protein sequence ID" value="TWU54401.1"/>
    <property type="molecule type" value="Genomic_DNA"/>
</dbReference>
<proteinExistence type="inferred from homology"/>
<comment type="subcellular location">
    <subcellularLocation>
        <location evidence="2">Cytoplasm</location>
    </subcellularLocation>
</comment>
<evidence type="ECO:0000313" key="4">
    <source>
        <dbReference type="Proteomes" id="UP000318288"/>
    </source>
</evidence>
<sequence>MKNSPTHPRLLIELCAGGIDDVLLAAELQIDRIELNSGMALGGLTPSPGLVGAARQVFSGPIVAMVRPREAGFTYSDAEFDLMLADCEVLLAAGINGIAIGCLTSVGSIDVQRCAAIRRRCSSATLVFHKAFDGTSDLHLAARQLIDVGFDRILTSGGSTTAVAGIRTTQQLIRDFGSQIQFVVGGGVRAENLETIVRETGCDQIHSSVRGVVECPLSAGDCECDFGAISSEGVTGFGIADRTQLERLMQAALDQNERRQKSKSRQ</sequence>
<dbReference type="RefSeq" id="WP_146458630.1">
    <property type="nucleotide sequence ID" value="NZ_SJPW01000004.1"/>
</dbReference>
<dbReference type="GO" id="GO:0005737">
    <property type="term" value="C:cytoplasm"/>
    <property type="evidence" value="ECO:0007669"/>
    <property type="project" value="UniProtKB-SubCell"/>
</dbReference>
<keyword evidence="2" id="KW-0963">Cytoplasm</keyword>
<comment type="similarity">
    <text evidence="1 2">Belongs to the CutC family.</text>
</comment>
<reference evidence="3 4" key="1">
    <citation type="submission" date="2019-02" db="EMBL/GenBank/DDBJ databases">
        <title>Deep-cultivation of Planctomycetes and their phenomic and genomic characterization uncovers novel biology.</title>
        <authorList>
            <person name="Wiegand S."/>
            <person name="Jogler M."/>
            <person name="Boedeker C."/>
            <person name="Pinto D."/>
            <person name="Vollmers J."/>
            <person name="Rivas-Marin E."/>
            <person name="Kohn T."/>
            <person name="Peeters S.H."/>
            <person name="Heuer A."/>
            <person name="Rast P."/>
            <person name="Oberbeckmann S."/>
            <person name="Bunk B."/>
            <person name="Jeske O."/>
            <person name="Meyerdierks A."/>
            <person name="Storesund J.E."/>
            <person name="Kallscheuer N."/>
            <person name="Luecker S."/>
            <person name="Lage O.M."/>
            <person name="Pohl T."/>
            <person name="Merkel B.J."/>
            <person name="Hornburger P."/>
            <person name="Mueller R.-W."/>
            <person name="Bruemmer F."/>
            <person name="Labrenz M."/>
            <person name="Spormann A.M."/>
            <person name="Op Den Camp H."/>
            <person name="Overmann J."/>
            <person name="Amann R."/>
            <person name="Jetten M.S.M."/>
            <person name="Mascher T."/>
            <person name="Medema M.H."/>
            <person name="Devos D.P."/>
            <person name="Kaster A.-K."/>
            <person name="Ovreas L."/>
            <person name="Rohde M."/>
            <person name="Galperin M.Y."/>
            <person name="Jogler C."/>
        </authorList>
    </citation>
    <scope>NUCLEOTIDE SEQUENCE [LARGE SCALE GENOMIC DNA]</scope>
    <source>
        <strain evidence="3 4">Poly51</strain>
    </source>
</reference>
<gene>
    <name evidence="2 3" type="primary">cutC</name>
    <name evidence="3" type="ORF">Poly51_31200</name>
</gene>
<comment type="caution">
    <text evidence="2">Once thought to be involved in copper homeostasis, experiments in E.coli have shown this is not the case.</text>
</comment>
<dbReference type="InterPro" id="IPR036822">
    <property type="entry name" value="CutC-like_dom_sf"/>
</dbReference>
<evidence type="ECO:0000256" key="2">
    <source>
        <dbReference type="HAMAP-Rule" id="MF_00795"/>
    </source>
</evidence>
<organism evidence="3 4">
    <name type="scientific">Rubripirellula tenax</name>
    <dbReference type="NCBI Taxonomy" id="2528015"/>
    <lineage>
        <taxon>Bacteria</taxon>
        <taxon>Pseudomonadati</taxon>
        <taxon>Planctomycetota</taxon>
        <taxon>Planctomycetia</taxon>
        <taxon>Pirellulales</taxon>
        <taxon>Pirellulaceae</taxon>
        <taxon>Rubripirellula</taxon>
    </lineage>
</organism>
<protein>
    <recommendedName>
        <fullName evidence="2">PF03932 family protein CutC</fullName>
    </recommendedName>
</protein>
<dbReference type="Gene3D" id="3.20.20.380">
    <property type="entry name" value="Copper homeostasis (CutC) domain"/>
    <property type="match status" value="1"/>
</dbReference>